<proteinExistence type="predicted"/>
<sequence length="616" mass="66998">MTIEGAENAYSCRGSKAALNAAPINAGQTPYKGGNAATVDDRVIPHGQFSMSLDTNLESWNNSVEVANVDNYVADNSCNGNESNSSIADAYCNAAGSSNEEDDGCIPYDYESEMEDCSRYTFSAGPYCPTATAVLAATAAPSSVRESCAMRPGTPCGAAVAPLPRTSSPLPQQEFGPHSPQWCERQHRDNEVHHASQHYAWQQSMKHSMTLSRDQMRYALRSIVREACCRELQALRSKPAVSFGQMDAPLPESRTRLSMRASCLLASATSTAQRKARYIQVITEHWKALEQRVEEMLAETEKESVAASESHLLSIGYAINALSLFSNDPAHIIRELNMAHVEEQRRQRHDREAQLLATLETQGRLFVLPTLYAEEVEEPIPVVHADEAVQPAAKSGELTHPWQLLSPNASLYSLTPSSAADSIGELSPSLSCCTAPSETCTPKARATTAEHPPSPLPPWSSRVSPWKDMKLPCLPMLDLFTVAAAVVPSTVISDNETGVPYLMPADPSYEQHNAIRQVGLPSATLAHPLSPQKLPSAHEVFNMRGLVPAATGDVLQLFGLDTAEDSWGSFAEEDTSECTDNMKFSEEYYSLLNFDLRETLTGTSSAAPTRETLTDG</sequence>
<dbReference type="EMBL" id="LJSK01000241">
    <property type="protein sequence ID" value="KPI84661.1"/>
    <property type="molecule type" value="Genomic_DNA"/>
</dbReference>
<accession>A0A0N1HVM2</accession>
<dbReference type="VEuPathDB" id="TriTrypDB:Lsey_0241_0010"/>
<reference evidence="1 2" key="1">
    <citation type="journal article" date="2015" name="PLoS Pathog.">
        <title>Leptomonas seymouri: Adaptations to the Dixenous Life Cycle Analyzed by Genome Sequencing, Transcriptome Profiling and Co-infection with Leishmania donovani.</title>
        <authorList>
            <person name="Kraeva N."/>
            <person name="Butenko A."/>
            <person name="Hlavacova J."/>
            <person name="Kostygov A."/>
            <person name="Myskova J."/>
            <person name="Grybchuk D."/>
            <person name="Lestinova T."/>
            <person name="Votypka J."/>
            <person name="Volf P."/>
            <person name="Opperdoes F."/>
            <person name="Flegontov P."/>
            <person name="Lukes J."/>
            <person name="Yurchenko V."/>
        </authorList>
    </citation>
    <scope>NUCLEOTIDE SEQUENCE [LARGE SCALE GENOMIC DNA]</scope>
    <source>
        <strain evidence="1 2">ATCC 30220</strain>
    </source>
</reference>
<protein>
    <submittedName>
        <fullName evidence="1">Uncharacterized protein</fullName>
    </submittedName>
</protein>
<name>A0A0N1HVM2_LEPSE</name>
<comment type="caution">
    <text evidence="1">The sequence shown here is derived from an EMBL/GenBank/DDBJ whole genome shotgun (WGS) entry which is preliminary data.</text>
</comment>
<organism evidence="1 2">
    <name type="scientific">Leptomonas seymouri</name>
    <dbReference type="NCBI Taxonomy" id="5684"/>
    <lineage>
        <taxon>Eukaryota</taxon>
        <taxon>Discoba</taxon>
        <taxon>Euglenozoa</taxon>
        <taxon>Kinetoplastea</taxon>
        <taxon>Metakinetoplastina</taxon>
        <taxon>Trypanosomatida</taxon>
        <taxon>Trypanosomatidae</taxon>
        <taxon>Leishmaniinae</taxon>
        <taxon>Leptomonas</taxon>
    </lineage>
</organism>
<dbReference type="OMA" id="YDYESEM"/>
<evidence type="ECO:0000313" key="2">
    <source>
        <dbReference type="Proteomes" id="UP000038009"/>
    </source>
</evidence>
<dbReference type="Proteomes" id="UP000038009">
    <property type="component" value="Unassembled WGS sequence"/>
</dbReference>
<dbReference type="OrthoDB" id="272559at2759"/>
<keyword evidence="2" id="KW-1185">Reference proteome</keyword>
<gene>
    <name evidence="1" type="ORF">ABL78_6277</name>
</gene>
<dbReference type="AlphaFoldDB" id="A0A0N1HVM2"/>
<evidence type="ECO:0000313" key="1">
    <source>
        <dbReference type="EMBL" id="KPI84661.1"/>
    </source>
</evidence>